<keyword evidence="1" id="KW-0863">Zinc-finger</keyword>
<evidence type="ECO:0000256" key="1">
    <source>
        <dbReference type="PROSITE-ProRule" id="PRU00325"/>
    </source>
</evidence>
<evidence type="ECO:0000313" key="4">
    <source>
        <dbReference type="Proteomes" id="UP000450000"/>
    </source>
</evidence>
<sequence length="669" mass="69830">MTGPARREDLLALTPDTLAALANRGLVKRAAKDLEAGAGPQIELGEDGSVLGTYPDGSRTRLPSGVGLDTAECSCAATGVCRHRIGLVLAYQELHTAAEPAESAAEPVIAWSPGAFDDEQLEAALGRVALTAARRAVDRGYTATVHRGGEDQPVPWVELASCTVRFPVPHELGYALTDAATPRRGETIALAVWAFRAADTTAEGGAAHVQVSVGGRAPAAPVTDQTLDQAVALADELLLDGVAHTTPVFAAQLDRAGAALSRAALHWPAAALTELRDQVDSYAARDTRYAAAHVAELVAELHARRRAGALDRPGVLGTREPAETPLRRVRLVALGCRISGRATTERTAEVYFAQPDAGIALVLRKRWEPTEDQRLTGADLATRRLLGSPLRALAGANVVSETISRSAGRTVTIGRGRVAATSITPVGSAWADLPGSLLVRDTAAHLRAWDDRPPRLIRPRVAADTARVLAVASVDSLGYDPARQRLEAVVRDPSGTTVLIHAEHDPACPGRLDALAETLGGGQVRFVSGLLRPEGGRPVLDPLAVLTADGLVVPDLAAGAGTLPLAPAARRPSDPIGHALESGVAALAELVHTGLRASTRSTRDQLASAAADLRRIGLTTGAAVVQTLATTLATDTVTAAIGPWADAAIHLLTALELHQERDTAEESLR</sequence>
<reference evidence="3 4" key="1">
    <citation type="submission" date="2019-09" db="EMBL/GenBank/DDBJ databases">
        <title>Genome Sequences of Streptomyces kaniharaensis ATCC 21070.</title>
        <authorList>
            <person name="Zhu W."/>
            <person name="De Crecy-Lagard V."/>
            <person name="Richards N.G."/>
        </authorList>
    </citation>
    <scope>NUCLEOTIDE SEQUENCE [LARGE SCALE GENOMIC DNA]</scope>
    <source>
        <strain evidence="3 4">SF-557</strain>
    </source>
</reference>
<dbReference type="GO" id="GO:0008270">
    <property type="term" value="F:zinc ion binding"/>
    <property type="evidence" value="ECO:0007669"/>
    <property type="project" value="UniProtKB-KW"/>
</dbReference>
<keyword evidence="1" id="KW-0862">Zinc</keyword>
<dbReference type="EMBL" id="WBOF01000001">
    <property type="protein sequence ID" value="MQS15773.1"/>
    <property type="molecule type" value="Genomic_DNA"/>
</dbReference>
<comment type="caution">
    <text evidence="3">The sequence shown here is derived from an EMBL/GenBank/DDBJ whole genome shotgun (WGS) entry which is preliminary data.</text>
</comment>
<name>A0A6N7L1V5_9ACTN</name>
<keyword evidence="4" id="KW-1185">Reference proteome</keyword>
<keyword evidence="1" id="KW-0479">Metal-binding</keyword>
<dbReference type="InterPro" id="IPR007527">
    <property type="entry name" value="Znf_SWIM"/>
</dbReference>
<dbReference type="Proteomes" id="UP000450000">
    <property type="component" value="Unassembled WGS sequence"/>
</dbReference>
<dbReference type="AlphaFoldDB" id="A0A6N7L1V5"/>
<gene>
    <name evidence="3" type="ORF">F7Q99_26780</name>
</gene>
<accession>A0A6N7L1V5</accession>
<proteinExistence type="predicted"/>
<feature type="domain" description="SWIM-type" evidence="2">
    <location>
        <begin position="64"/>
        <end position="92"/>
    </location>
</feature>
<evidence type="ECO:0000259" key="2">
    <source>
        <dbReference type="PROSITE" id="PS50966"/>
    </source>
</evidence>
<evidence type="ECO:0000313" key="3">
    <source>
        <dbReference type="EMBL" id="MQS15773.1"/>
    </source>
</evidence>
<dbReference type="PROSITE" id="PS50966">
    <property type="entry name" value="ZF_SWIM"/>
    <property type="match status" value="1"/>
</dbReference>
<dbReference type="RefSeq" id="WP_153465474.1">
    <property type="nucleotide sequence ID" value="NZ_WBOF01000001.1"/>
</dbReference>
<dbReference type="OrthoDB" id="242553at2"/>
<organism evidence="3 4">
    <name type="scientific">Streptomyces kaniharaensis</name>
    <dbReference type="NCBI Taxonomy" id="212423"/>
    <lineage>
        <taxon>Bacteria</taxon>
        <taxon>Bacillati</taxon>
        <taxon>Actinomycetota</taxon>
        <taxon>Actinomycetes</taxon>
        <taxon>Kitasatosporales</taxon>
        <taxon>Streptomycetaceae</taxon>
        <taxon>Streptomyces</taxon>
    </lineage>
</organism>
<protein>
    <recommendedName>
        <fullName evidence="2">SWIM-type domain-containing protein</fullName>
    </recommendedName>
</protein>